<evidence type="ECO:0000313" key="2">
    <source>
        <dbReference type="EMBL" id="KAK0512368.1"/>
    </source>
</evidence>
<dbReference type="EMBL" id="JAFEKC020000011">
    <property type="protein sequence ID" value="KAK0512368.1"/>
    <property type="molecule type" value="Genomic_DNA"/>
</dbReference>
<keyword evidence="3" id="KW-1185">Reference proteome</keyword>
<feature type="region of interest" description="Disordered" evidence="1">
    <location>
        <begin position="240"/>
        <end position="263"/>
    </location>
</feature>
<comment type="caution">
    <text evidence="2">The sequence shown here is derived from an EMBL/GenBank/DDBJ whole genome shotgun (WGS) entry which is preliminary data.</text>
</comment>
<feature type="compositionally biased region" description="Basic and acidic residues" evidence="1">
    <location>
        <begin position="713"/>
        <end position="722"/>
    </location>
</feature>
<feature type="region of interest" description="Disordered" evidence="1">
    <location>
        <begin position="376"/>
        <end position="395"/>
    </location>
</feature>
<accession>A0AA39V1K0</accession>
<evidence type="ECO:0000256" key="1">
    <source>
        <dbReference type="SAM" id="MobiDB-lite"/>
    </source>
</evidence>
<sequence length="1056" mass="116736">MSDTWIPLMRAALFNQLKLNKLYACPEANCFIIYGPKPARFENGMVSTTEWQADASLWKGDTFFDAGTFCLPSIFPQASLEAYTVVYDLETGIHDVFLTIEGILGLSTSSTSSQSSHVAEFSNGVMKAIPRRRNGGDSAGFPTEAVNDGVEDCEPHPPATGEEISLHQQATPFPACSEADAPIYVPEEADSSSNMTLNMESIEEQIANSDNLGSVYSTKKCLKKANSLSVLTDLVSEDDISPLSSSASETSSDNGANTLSKPVTAATSPTISLPQDLVELHVHQREVSTLISALDLEEKPLNWTPWQFFPLQWLDMAISDRQYCRWEEIQEKEESESVQENKTVNIFPRASSPKEVERSLRLEDLDLDATIGQSATELDGEELPQQAAVPDDESVAEHDTTQVGTTNDYQPNAPECHHLNLLGNPVYQASHTPSALSLWVAMASKRKAPIGDLVSLKAVVSSQASKWVDPVLLKEGVAVPEELMEPGNATAYRNFLTGLTKIQYEPCGTWQGETYDYEQEIPCVVTLENKNILDEAYYESYEYPGLQRPYRMEEHDLLGLSFPDPRLKEQRGWESPERLGDSNLRLVMDEKSIARWRAPAATSTSYEVAEATDLQEGENDPAENSLVSAAEELEIEMGSDDGEADERWEKAPPLRSLLAFPSMTREAMSPLNEGRFFTPKIREQYEELEDLSDDPDGESWETDENGAFVSPKKGKESFRGEMGEDIPNGAPRADEDSLRPPEISFGQLISRDAQGDEAPAFTVCHYGAVDVPPAGNVRNTEPELGIMIPTEGATEDENALPTPVGEPSTQKDVLQAELSPPNCKYTDVSEIPLRPDFAVTIGQAAREFGRWFTENMHWITDRQRAWRFNGQVAKVDKNWIHWRNMMEDGGYLLGRPENYDASELDNTEAAKRYPVYQASRTPSALCLWMAMASKGRVVCSFLRESLDICQTLSLQGQASLVSILVQRGASMQRAEAMEEARLASQARPRVHRSRFPEPLPFTTIGTAAITPPESPLDGIPTTRMEDVAGRIHELLAIPARASVHLSEDVAGRANTV</sequence>
<feature type="region of interest" description="Disordered" evidence="1">
    <location>
        <begin position="133"/>
        <end position="161"/>
    </location>
</feature>
<organism evidence="2 3">
    <name type="scientific">Cladonia borealis</name>
    <dbReference type="NCBI Taxonomy" id="184061"/>
    <lineage>
        <taxon>Eukaryota</taxon>
        <taxon>Fungi</taxon>
        <taxon>Dikarya</taxon>
        <taxon>Ascomycota</taxon>
        <taxon>Pezizomycotina</taxon>
        <taxon>Lecanoromycetes</taxon>
        <taxon>OSLEUM clade</taxon>
        <taxon>Lecanoromycetidae</taxon>
        <taxon>Lecanorales</taxon>
        <taxon>Lecanorineae</taxon>
        <taxon>Cladoniaceae</taxon>
        <taxon>Cladonia</taxon>
    </lineage>
</organism>
<dbReference type="AlphaFoldDB" id="A0AA39V1K0"/>
<proteinExistence type="predicted"/>
<reference evidence="2" key="1">
    <citation type="submission" date="2023-03" db="EMBL/GenBank/DDBJ databases">
        <title>Complete genome of Cladonia borealis.</title>
        <authorList>
            <person name="Park H."/>
        </authorList>
    </citation>
    <scope>NUCLEOTIDE SEQUENCE</scope>
    <source>
        <strain evidence="2">ANT050790</strain>
    </source>
</reference>
<feature type="region of interest" description="Disordered" evidence="1">
    <location>
        <begin position="688"/>
        <end position="740"/>
    </location>
</feature>
<name>A0AA39V1K0_9LECA</name>
<protein>
    <submittedName>
        <fullName evidence="2">Uncharacterized protein</fullName>
    </submittedName>
</protein>
<gene>
    <name evidence="2" type="ORF">JMJ35_005496</name>
</gene>
<feature type="compositionally biased region" description="Acidic residues" evidence="1">
    <location>
        <begin position="688"/>
        <end position="704"/>
    </location>
</feature>
<evidence type="ECO:0000313" key="3">
    <source>
        <dbReference type="Proteomes" id="UP001166286"/>
    </source>
</evidence>
<feature type="compositionally biased region" description="Low complexity" evidence="1">
    <location>
        <begin position="241"/>
        <end position="252"/>
    </location>
</feature>
<feature type="compositionally biased region" description="Polar residues" evidence="1">
    <location>
        <begin position="253"/>
        <end position="263"/>
    </location>
</feature>
<dbReference type="Proteomes" id="UP001166286">
    <property type="component" value="Unassembled WGS sequence"/>
</dbReference>